<sequence length="449" mass="50210">MIPFTLRGVTLCCVLFGVLLPSTFGNQHGQDSRWIKPGALDRWGQQQRLHGKPYDGSGEAQTEPLQCDCPPPPEPTPPTPCSDDIIEDQRLALVFYRKLIKTLVARETIRADPAAPDYYNVDWSLNISARQLDKLLDDTSSAREVNLIVSALLEKSTNTRQNLIFRENQCERLYNFLMQCFESKILHNLLPIILLIAVCYTVRIISRFTRINSFIVFLLLILSITVCGKWKECNENLAKNALRNMESPPSFWKSLLGFGAQNTDDLLPVCDPLQVIIESTVHLQATYFKSMFKEFLSAYEESTKNAWFYEKILIGALLTGLAYILITSVLTVGVRGGFELFGNMVTVGMRSSSNTPPLGDGSANNVPQQQQSQPLPTVNLNFHIGDSIAKTVPLNEILQQENQRIEVVSEEVTATIEDTPGGTQKKTAEPLTAPENAEELDDKNKKTDV</sequence>
<keyword evidence="2" id="KW-0812">Transmembrane</keyword>
<feature type="chain" id="PRO_5021253991" description="Chloride channel CLIC-like protein 1" evidence="3">
    <location>
        <begin position="26"/>
        <end position="449"/>
    </location>
</feature>
<feature type="transmembrane region" description="Helical" evidence="2">
    <location>
        <begin position="185"/>
        <end position="202"/>
    </location>
</feature>
<feature type="signal peptide" evidence="3">
    <location>
        <begin position="1"/>
        <end position="25"/>
    </location>
</feature>
<keyword evidence="3" id="KW-0732">Signal</keyword>
<evidence type="ECO:0008006" key="5">
    <source>
        <dbReference type="Google" id="ProtNLM"/>
    </source>
</evidence>
<keyword evidence="2" id="KW-1133">Transmembrane helix</keyword>
<proteinExistence type="predicted"/>
<reference evidence="4" key="1">
    <citation type="submission" date="2020-05" db="UniProtKB">
        <authorList>
            <consortium name="EnsemblMetazoa"/>
        </authorList>
    </citation>
    <scope>IDENTIFICATION</scope>
    <source>
        <strain evidence="4">FUMOZ</strain>
    </source>
</reference>
<evidence type="ECO:0000313" key="4">
    <source>
        <dbReference type="EnsemblMetazoa" id="AFUN001189-PA"/>
    </source>
</evidence>
<keyword evidence="2" id="KW-0472">Membrane</keyword>
<evidence type="ECO:0000256" key="3">
    <source>
        <dbReference type="SAM" id="SignalP"/>
    </source>
</evidence>
<feature type="transmembrane region" description="Helical" evidence="2">
    <location>
        <begin position="214"/>
        <end position="231"/>
    </location>
</feature>
<evidence type="ECO:0000256" key="2">
    <source>
        <dbReference type="SAM" id="Phobius"/>
    </source>
</evidence>
<feature type="region of interest" description="Disordered" evidence="1">
    <location>
        <begin position="352"/>
        <end position="373"/>
    </location>
</feature>
<accession>A0A182R4U7</accession>
<feature type="region of interest" description="Disordered" evidence="1">
    <location>
        <begin position="413"/>
        <end position="449"/>
    </location>
</feature>
<feature type="transmembrane region" description="Helical" evidence="2">
    <location>
        <begin position="312"/>
        <end position="334"/>
    </location>
</feature>
<dbReference type="EnsemblMetazoa" id="AFUN001189-RA">
    <property type="protein sequence ID" value="AFUN001189-PA"/>
    <property type="gene ID" value="AFUN001189"/>
</dbReference>
<dbReference type="VEuPathDB" id="VectorBase:AFUN001189"/>
<organism evidence="4">
    <name type="scientific">Anopheles funestus</name>
    <name type="common">African malaria mosquito</name>
    <dbReference type="NCBI Taxonomy" id="62324"/>
    <lineage>
        <taxon>Eukaryota</taxon>
        <taxon>Metazoa</taxon>
        <taxon>Ecdysozoa</taxon>
        <taxon>Arthropoda</taxon>
        <taxon>Hexapoda</taxon>
        <taxon>Insecta</taxon>
        <taxon>Pterygota</taxon>
        <taxon>Neoptera</taxon>
        <taxon>Endopterygota</taxon>
        <taxon>Diptera</taxon>
        <taxon>Nematocera</taxon>
        <taxon>Culicoidea</taxon>
        <taxon>Culicidae</taxon>
        <taxon>Anophelinae</taxon>
        <taxon>Anopheles</taxon>
    </lineage>
</organism>
<protein>
    <recommendedName>
        <fullName evidence="5">Chloride channel CLIC-like protein 1</fullName>
    </recommendedName>
</protein>
<evidence type="ECO:0000256" key="1">
    <source>
        <dbReference type="SAM" id="MobiDB-lite"/>
    </source>
</evidence>
<dbReference type="AlphaFoldDB" id="A0A182R4U7"/>
<name>A0A182R4U7_ANOFN</name>